<dbReference type="RefSeq" id="XP_036636204.1">
    <property type="nucleotide sequence ID" value="XM_036770359.1"/>
</dbReference>
<comment type="caution">
    <text evidence="6">The sequence shown here is derived from an EMBL/GenBank/DDBJ whole genome shotgun (WGS) entry which is preliminary data.</text>
</comment>
<proteinExistence type="predicted"/>
<evidence type="ECO:0000256" key="1">
    <source>
        <dbReference type="ARBA" id="ARBA00022574"/>
    </source>
</evidence>
<dbReference type="GeneID" id="59370545"/>
<reference evidence="6" key="1">
    <citation type="submission" date="2019-07" db="EMBL/GenBank/DDBJ databases">
        <authorList>
            <person name="Palmer J.M."/>
        </authorList>
    </citation>
    <scope>NUCLEOTIDE SEQUENCE</scope>
    <source>
        <strain evidence="6">PC9</strain>
    </source>
</reference>
<dbReference type="AlphaFoldDB" id="A0A8H7DX27"/>
<evidence type="ECO:0000256" key="3">
    <source>
        <dbReference type="PROSITE-ProRule" id="PRU00221"/>
    </source>
</evidence>
<dbReference type="EMBL" id="JACETU010000001">
    <property type="protein sequence ID" value="KAF7440360.1"/>
    <property type="molecule type" value="Genomic_DNA"/>
</dbReference>
<gene>
    <name evidence="6" type="primary">SPT8</name>
    <name evidence="6" type="ORF">PC9H_000704</name>
</gene>
<feature type="domain" description="Transcription factor spt8 beta-propeller" evidence="5">
    <location>
        <begin position="466"/>
        <end position="660"/>
    </location>
</feature>
<dbReference type="PANTHER" id="PTHR19848:SF8">
    <property type="entry name" value="F-BOX AND WD REPEAT DOMAIN CONTAINING 7"/>
    <property type="match status" value="1"/>
</dbReference>
<feature type="region of interest" description="Disordered" evidence="4">
    <location>
        <begin position="1"/>
        <end position="120"/>
    </location>
</feature>
<dbReference type="InterPro" id="IPR015943">
    <property type="entry name" value="WD40/YVTN_repeat-like_dom_sf"/>
</dbReference>
<feature type="region of interest" description="Disordered" evidence="4">
    <location>
        <begin position="385"/>
        <end position="412"/>
    </location>
</feature>
<dbReference type="Gene3D" id="2.130.10.10">
    <property type="entry name" value="YVTN repeat-like/Quinoprotein amine dehydrogenase"/>
    <property type="match status" value="2"/>
</dbReference>
<organism evidence="6 7">
    <name type="scientific">Pleurotus ostreatus</name>
    <name type="common">Oyster mushroom</name>
    <name type="synonym">White-rot fungus</name>
    <dbReference type="NCBI Taxonomy" id="5322"/>
    <lineage>
        <taxon>Eukaryota</taxon>
        <taxon>Fungi</taxon>
        <taxon>Dikarya</taxon>
        <taxon>Basidiomycota</taxon>
        <taxon>Agaricomycotina</taxon>
        <taxon>Agaricomycetes</taxon>
        <taxon>Agaricomycetidae</taxon>
        <taxon>Agaricales</taxon>
        <taxon>Pleurotineae</taxon>
        <taxon>Pleurotaceae</taxon>
        <taxon>Pleurotus</taxon>
    </lineage>
</organism>
<feature type="repeat" description="WD" evidence="3">
    <location>
        <begin position="284"/>
        <end position="325"/>
    </location>
</feature>
<dbReference type="InterPro" id="IPR001680">
    <property type="entry name" value="WD40_rpt"/>
</dbReference>
<evidence type="ECO:0000256" key="2">
    <source>
        <dbReference type="ARBA" id="ARBA00022737"/>
    </source>
</evidence>
<protein>
    <submittedName>
        <fullName evidence="6">Transcription factor spt8</fullName>
    </submittedName>
</protein>
<feature type="compositionally biased region" description="Acidic residues" evidence="4">
    <location>
        <begin position="1"/>
        <end position="64"/>
    </location>
</feature>
<dbReference type="Pfam" id="PF23798">
    <property type="entry name" value="Beta-prop_SPT8"/>
    <property type="match status" value="2"/>
</dbReference>
<evidence type="ECO:0000256" key="4">
    <source>
        <dbReference type="SAM" id="MobiDB-lite"/>
    </source>
</evidence>
<dbReference type="OrthoDB" id="10260946at2759"/>
<dbReference type="VEuPathDB" id="FungiDB:PC9H_000704"/>
<dbReference type="PROSITE" id="PS50082">
    <property type="entry name" value="WD_REPEATS_2"/>
    <property type="match status" value="1"/>
</dbReference>
<dbReference type="SUPFAM" id="SSF50978">
    <property type="entry name" value="WD40 repeat-like"/>
    <property type="match status" value="1"/>
</dbReference>
<evidence type="ECO:0000259" key="5">
    <source>
        <dbReference type="Pfam" id="PF23798"/>
    </source>
</evidence>
<dbReference type="PANTHER" id="PTHR19848">
    <property type="entry name" value="WD40 REPEAT PROTEIN"/>
    <property type="match status" value="1"/>
</dbReference>
<evidence type="ECO:0000313" key="6">
    <source>
        <dbReference type="EMBL" id="KAF7440360.1"/>
    </source>
</evidence>
<evidence type="ECO:0000313" key="7">
    <source>
        <dbReference type="Proteomes" id="UP000623687"/>
    </source>
</evidence>
<dbReference type="InterPro" id="IPR036322">
    <property type="entry name" value="WD40_repeat_dom_sf"/>
</dbReference>
<dbReference type="Proteomes" id="UP000623687">
    <property type="component" value="Unassembled WGS sequence"/>
</dbReference>
<feature type="domain" description="Transcription factor spt8 beta-propeller" evidence="5">
    <location>
        <begin position="150"/>
        <end position="343"/>
    </location>
</feature>
<dbReference type="SMART" id="SM00320">
    <property type="entry name" value="WD40"/>
    <property type="match status" value="6"/>
</dbReference>
<name>A0A8H7DX27_PLEOS</name>
<keyword evidence="1 3" id="KW-0853">WD repeat</keyword>
<dbReference type="InterPro" id="IPR057544">
    <property type="entry name" value="Beta-prop_SPT8"/>
</dbReference>
<keyword evidence="7" id="KW-1185">Reference proteome</keyword>
<keyword evidence="2" id="KW-0677">Repeat</keyword>
<feature type="region of interest" description="Disordered" evidence="4">
    <location>
        <begin position="446"/>
        <end position="466"/>
    </location>
</feature>
<accession>A0A8H7DX27</accession>
<sequence length="664" mass="71482">MPSDSEEEIEDVDFDLDEDAEPDLEDEGLLDGIEVADDATEDGDDDSGSDDSDEGSDDDDEEASEPSMDPTLLDLELAEEPLQSPNEPDSAKSAMPPGPPSSNTSTQPSKPPSPAPAPLRSLVLSPENARRRGLLIMSGPGVPAPRTYTVEAICALPHPGPTNALAATPCMLHLLTGSDDGYIRDYDIFSAVNSKNFLSAPQRHHSGVVEGILKAGQLRFWWENPSYAPPVNGMVQMEEEPPLVPVYSLAMHSDALWALAGTDVGHINLFTVRHEPGRLCHVLAGGHRSRVSALSLDHDEKSLFSAGWDAEALQWDLNTGQIVRNFTAHNAQLSGIAVRPANAVYHEDGTPITIRRVSASEGALSQHPTQETLIGSEMDLSASSTAIASQSQPMAVDSSMDQTDAKSDASFDPLFDDDPLFNEDATERVPRTQDAISRGQQLNVAANAEATQAKPQPPRAAAAPKNAPPLLEQNSYISYSPDMLMTVYIDGQIVLWDKRVHSPGTGVGRLWMSERTPPWCLSACWSADGNQIYAGRRNGSVDIWDVRQAGGSTSNPRLMKTLRNPPSSGAVSSVVAFPDSRHIACASVDNLRLWNVAEANEPDASGKMKSGVQFKIIPGHHGGIISQMVVDPGARFLVSASGNRGWPYGDSTRTVFVHEIKRFN</sequence>